<dbReference type="Proteomes" id="UP000831785">
    <property type="component" value="Chromosome"/>
</dbReference>
<gene>
    <name evidence="2" type="ORF">MUN80_18360</name>
</gene>
<dbReference type="EMBL" id="CP095049">
    <property type="protein sequence ID" value="UOQ51715.1"/>
    <property type="molecule type" value="Genomic_DNA"/>
</dbReference>
<keyword evidence="1" id="KW-0812">Transmembrane</keyword>
<sequence length="96" mass="9694">MVGVDAVTFGKVMGDVAAPAVDGLLSFQAELLVGAGLALGGLLHFGALLLGFFVGEQAVALLLVDGQALAQVLSIRLLASVGGWLCPADWHPGPSR</sequence>
<reference evidence="2 3" key="1">
    <citation type="submission" date="2022-04" db="EMBL/GenBank/DDBJ databases">
        <title>Hymenobacter sp. isolated from the air.</title>
        <authorList>
            <person name="Won M."/>
            <person name="Lee C.-M."/>
            <person name="Woen H.-Y."/>
            <person name="Kwon S.-W."/>
        </authorList>
    </citation>
    <scope>NUCLEOTIDE SEQUENCE [LARGE SCALE GENOMIC DNA]</scope>
    <source>
        <strain evidence="3">5116 S-27</strain>
    </source>
</reference>
<keyword evidence="3" id="KW-1185">Reference proteome</keyword>
<evidence type="ECO:0000256" key="1">
    <source>
        <dbReference type="SAM" id="Phobius"/>
    </source>
</evidence>
<protein>
    <submittedName>
        <fullName evidence="2">Uncharacterized protein</fullName>
    </submittedName>
</protein>
<dbReference type="RefSeq" id="WP_244715020.1">
    <property type="nucleotide sequence ID" value="NZ_CP095049.1"/>
</dbReference>
<organism evidence="2 3">
    <name type="scientific">Hymenobacter cellulosivorans</name>
    <dbReference type="NCBI Taxonomy" id="2932249"/>
    <lineage>
        <taxon>Bacteria</taxon>
        <taxon>Pseudomonadati</taxon>
        <taxon>Bacteroidota</taxon>
        <taxon>Cytophagia</taxon>
        <taxon>Cytophagales</taxon>
        <taxon>Hymenobacteraceae</taxon>
        <taxon>Hymenobacter</taxon>
    </lineage>
</organism>
<proteinExistence type="predicted"/>
<feature type="transmembrane region" description="Helical" evidence="1">
    <location>
        <begin position="31"/>
        <end position="54"/>
    </location>
</feature>
<accession>A0ABY4F4X0</accession>
<keyword evidence="1" id="KW-0472">Membrane</keyword>
<name>A0ABY4F4X0_9BACT</name>
<evidence type="ECO:0000313" key="3">
    <source>
        <dbReference type="Proteomes" id="UP000831785"/>
    </source>
</evidence>
<keyword evidence="1" id="KW-1133">Transmembrane helix</keyword>
<evidence type="ECO:0000313" key="2">
    <source>
        <dbReference type="EMBL" id="UOQ51715.1"/>
    </source>
</evidence>